<evidence type="ECO:0000256" key="2">
    <source>
        <dbReference type="SAM" id="MobiDB-lite"/>
    </source>
</evidence>
<feature type="region of interest" description="Disordered" evidence="2">
    <location>
        <begin position="1"/>
        <end position="21"/>
    </location>
</feature>
<gene>
    <name evidence="3" type="ORF">C9374_004400</name>
</gene>
<feature type="region of interest" description="Disordered" evidence="2">
    <location>
        <begin position="148"/>
        <end position="176"/>
    </location>
</feature>
<reference evidence="3 4" key="1">
    <citation type="journal article" date="2018" name="BMC Genomics">
        <title>The genome of Naegleria lovaniensis, the basis for a comparative approach to unravel pathogenicity factors of the human pathogenic amoeba N. fowleri.</title>
        <authorList>
            <person name="Liechti N."/>
            <person name="Schurch N."/>
            <person name="Bruggmann R."/>
            <person name="Wittwer M."/>
        </authorList>
    </citation>
    <scope>NUCLEOTIDE SEQUENCE [LARGE SCALE GENOMIC DNA]</scope>
    <source>
        <strain evidence="3 4">ATCC 30569</strain>
    </source>
</reference>
<dbReference type="EMBL" id="PYSW02000021">
    <property type="protein sequence ID" value="KAG2383063.1"/>
    <property type="molecule type" value="Genomic_DNA"/>
</dbReference>
<feature type="compositionally biased region" description="Acidic residues" evidence="2">
    <location>
        <begin position="1"/>
        <end position="20"/>
    </location>
</feature>
<name>A0AA88GRA5_NAELO</name>
<keyword evidence="4" id="KW-1185">Reference proteome</keyword>
<feature type="region of interest" description="Disordered" evidence="2">
    <location>
        <begin position="38"/>
        <end position="75"/>
    </location>
</feature>
<proteinExistence type="predicted"/>
<feature type="compositionally biased region" description="Low complexity" evidence="2">
    <location>
        <begin position="152"/>
        <end position="176"/>
    </location>
</feature>
<feature type="compositionally biased region" description="Low complexity" evidence="2">
    <location>
        <begin position="40"/>
        <end position="62"/>
    </location>
</feature>
<evidence type="ECO:0000313" key="3">
    <source>
        <dbReference type="EMBL" id="KAG2383063.1"/>
    </source>
</evidence>
<evidence type="ECO:0000313" key="4">
    <source>
        <dbReference type="Proteomes" id="UP000816034"/>
    </source>
</evidence>
<accession>A0AA88GRA5</accession>
<dbReference type="Proteomes" id="UP000816034">
    <property type="component" value="Unassembled WGS sequence"/>
</dbReference>
<feature type="coiled-coil region" evidence="1">
    <location>
        <begin position="347"/>
        <end position="388"/>
    </location>
</feature>
<dbReference type="RefSeq" id="XP_044548742.1">
    <property type="nucleotide sequence ID" value="XM_044694036.1"/>
</dbReference>
<keyword evidence="1" id="KW-0175">Coiled coil</keyword>
<dbReference type="AlphaFoldDB" id="A0AA88GRA5"/>
<evidence type="ECO:0000256" key="1">
    <source>
        <dbReference type="SAM" id="Coils"/>
    </source>
</evidence>
<comment type="caution">
    <text evidence="3">The sequence shown here is derived from an EMBL/GenBank/DDBJ whole genome shotgun (WGS) entry which is preliminary data.</text>
</comment>
<protein>
    <submittedName>
        <fullName evidence="3">Uncharacterized protein</fullName>
    </submittedName>
</protein>
<sequence length="433" mass="49392">MMTEEDERSLDFGENPEDEFFPSSEAQHVHAFAANEFEPSSTAASSEASNAHPIITTATTTASDHREYQSATTPMLDEEEDDPMIHMVDSASSHHQDENQAITHFNEQQQQSMEGVEETSSPNMNHDVEPFMMMMAEEKVLTTNTILPQPISSSTAANTTTSEHSPSSVTAATSTAGQSLATTNAHSIQNTSFEQNFAETALRSSSKYLEDDIDLERVHFLNAFTTTMFENVMRLGISHNSNTTPFETALSAFPKSFLKQYEPILSDCFSKMQRTEPTRFIEDLNDLMSNYGLKQKLNALDRTVKINDHWVYFKRNPSENESKYVVVTPDMKQEENTLRKKNCLASLKRYLETKRELLRQMNHHKQLINQMNEQIQSENSQLIKTIQEEYIPTLQQYMSPLHNIEKNLDNYYRSDTKSQQSQQSSSSENSEKR</sequence>
<feature type="region of interest" description="Disordered" evidence="2">
    <location>
        <begin position="412"/>
        <end position="433"/>
    </location>
</feature>
<feature type="compositionally biased region" description="Low complexity" evidence="2">
    <location>
        <begin position="418"/>
        <end position="427"/>
    </location>
</feature>
<organism evidence="3 4">
    <name type="scientific">Naegleria lovaniensis</name>
    <name type="common">Amoeba</name>
    <dbReference type="NCBI Taxonomy" id="51637"/>
    <lineage>
        <taxon>Eukaryota</taxon>
        <taxon>Discoba</taxon>
        <taxon>Heterolobosea</taxon>
        <taxon>Tetramitia</taxon>
        <taxon>Eutetramitia</taxon>
        <taxon>Vahlkampfiidae</taxon>
        <taxon>Naegleria</taxon>
    </lineage>
</organism>
<dbReference type="GeneID" id="68096855"/>